<gene>
    <name evidence="1" type="ORF">OEG84_20145</name>
</gene>
<comment type="caution">
    <text evidence="1">The sequence shown here is derived from an EMBL/GenBank/DDBJ whole genome shotgun (WGS) entry which is preliminary data.</text>
</comment>
<reference evidence="1" key="1">
    <citation type="submission" date="2022-10" db="EMBL/GenBank/DDBJ databases">
        <title>Hoeflea sp. G2-23, isolated from marine algae.</title>
        <authorList>
            <person name="Kristyanto S."/>
            <person name="Kim J.M."/>
            <person name="Jeon C.O."/>
        </authorList>
    </citation>
    <scope>NUCLEOTIDE SEQUENCE</scope>
    <source>
        <strain evidence="1">G2-23</strain>
    </source>
</reference>
<keyword evidence="2" id="KW-1185">Reference proteome</keyword>
<evidence type="ECO:0000313" key="1">
    <source>
        <dbReference type="EMBL" id="MCY0149947.1"/>
    </source>
</evidence>
<dbReference type="EMBL" id="JAOVZR010000001">
    <property type="protein sequence ID" value="MCY0149947.1"/>
    <property type="molecule type" value="Genomic_DNA"/>
</dbReference>
<accession>A0ABT3ZDS2</accession>
<dbReference type="RefSeq" id="WP_267655389.1">
    <property type="nucleotide sequence ID" value="NZ_JAOVZR010000001.1"/>
</dbReference>
<dbReference type="Proteomes" id="UP001073227">
    <property type="component" value="Unassembled WGS sequence"/>
</dbReference>
<proteinExistence type="predicted"/>
<evidence type="ECO:0008006" key="3">
    <source>
        <dbReference type="Google" id="ProtNLM"/>
    </source>
</evidence>
<protein>
    <recommendedName>
        <fullName evidence="3">Flagellar protein FlgN</fullName>
    </recommendedName>
</protein>
<evidence type="ECO:0000313" key="2">
    <source>
        <dbReference type="Proteomes" id="UP001073227"/>
    </source>
</evidence>
<name>A0ABT3ZDS2_9HYPH</name>
<sequence length="123" mass="13789">MSDPSFRDHRFHTVLTRLETVIDAENAAIGSDQEYDLVRSNAAKSRCLYDMTMLFKDINPAQLGDAHKEHLGTVKDKLDTNNSRLKAHMEAVRDITEMIKESVAASEADGTYSVNQFRGTNLS</sequence>
<organism evidence="1 2">
    <name type="scientific">Hoeflea algicola</name>
    <dbReference type="NCBI Taxonomy" id="2983763"/>
    <lineage>
        <taxon>Bacteria</taxon>
        <taxon>Pseudomonadati</taxon>
        <taxon>Pseudomonadota</taxon>
        <taxon>Alphaproteobacteria</taxon>
        <taxon>Hyphomicrobiales</taxon>
        <taxon>Rhizobiaceae</taxon>
        <taxon>Hoeflea</taxon>
    </lineage>
</organism>